<proteinExistence type="predicted"/>
<accession>A0A0P5SUH7</accession>
<keyword evidence="2" id="KW-1185">Reference proteome</keyword>
<evidence type="ECO:0000313" key="1">
    <source>
        <dbReference type="EMBL" id="KZS14115.1"/>
    </source>
</evidence>
<sequence>MQLRRKPISLIQVPLLMAWTQPISTCHPQIQNLLLKCQIRSCVDSPHCSPYTSLDHYIWNVVFFSLSIYGKCFYVLLLPLLFRFFFL</sequence>
<protein>
    <submittedName>
        <fullName evidence="1">Synaptic vesicle glycoprotein 2B</fullName>
    </submittedName>
</protein>
<dbReference type="EMBL" id="LRGB01001005">
    <property type="protein sequence ID" value="KZS14115.1"/>
    <property type="molecule type" value="Genomic_DNA"/>
</dbReference>
<evidence type="ECO:0000313" key="2">
    <source>
        <dbReference type="Proteomes" id="UP000076858"/>
    </source>
</evidence>
<organism evidence="1 2">
    <name type="scientific">Daphnia magna</name>
    <dbReference type="NCBI Taxonomy" id="35525"/>
    <lineage>
        <taxon>Eukaryota</taxon>
        <taxon>Metazoa</taxon>
        <taxon>Ecdysozoa</taxon>
        <taxon>Arthropoda</taxon>
        <taxon>Crustacea</taxon>
        <taxon>Branchiopoda</taxon>
        <taxon>Diplostraca</taxon>
        <taxon>Cladocera</taxon>
        <taxon>Anomopoda</taxon>
        <taxon>Daphniidae</taxon>
        <taxon>Daphnia</taxon>
    </lineage>
</organism>
<comment type="caution">
    <text evidence="1">The sequence shown here is derived from an EMBL/GenBank/DDBJ whole genome shotgun (WGS) entry which is preliminary data.</text>
</comment>
<name>A0A0P5SUH7_9CRUS</name>
<reference evidence="1 2" key="1">
    <citation type="submission" date="2016-03" db="EMBL/GenBank/DDBJ databases">
        <title>EvidentialGene: Evidence-directed Construction of Genes on Genomes.</title>
        <authorList>
            <person name="Gilbert D.G."/>
            <person name="Choi J.-H."/>
            <person name="Mockaitis K."/>
            <person name="Colbourne J."/>
            <person name="Pfrender M."/>
        </authorList>
    </citation>
    <scope>NUCLEOTIDE SEQUENCE [LARGE SCALE GENOMIC DNA]</scope>
    <source>
        <strain evidence="1 2">Xinb3</strain>
        <tissue evidence="1">Complete organism</tissue>
    </source>
</reference>
<dbReference type="AlphaFoldDB" id="A0A0P5SUH7"/>
<dbReference type="Proteomes" id="UP000076858">
    <property type="component" value="Unassembled WGS sequence"/>
</dbReference>
<gene>
    <name evidence="1" type="ORF">APZ42_020771</name>
</gene>